<name>A0A8T0I260_CERPU</name>
<evidence type="ECO:0000313" key="2">
    <source>
        <dbReference type="Proteomes" id="UP000822688"/>
    </source>
</evidence>
<organism evidence="1 2">
    <name type="scientific">Ceratodon purpureus</name>
    <name type="common">Fire moss</name>
    <name type="synonym">Dicranum purpureum</name>
    <dbReference type="NCBI Taxonomy" id="3225"/>
    <lineage>
        <taxon>Eukaryota</taxon>
        <taxon>Viridiplantae</taxon>
        <taxon>Streptophyta</taxon>
        <taxon>Embryophyta</taxon>
        <taxon>Bryophyta</taxon>
        <taxon>Bryophytina</taxon>
        <taxon>Bryopsida</taxon>
        <taxon>Dicranidae</taxon>
        <taxon>Pseudoditrichales</taxon>
        <taxon>Ditrichaceae</taxon>
        <taxon>Ceratodon</taxon>
    </lineage>
</organism>
<dbReference type="EMBL" id="CM026425">
    <property type="protein sequence ID" value="KAG0577038.1"/>
    <property type="molecule type" value="Genomic_DNA"/>
</dbReference>
<keyword evidence="2" id="KW-1185">Reference proteome</keyword>
<dbReference type="Proteomes" id="UP000822688">
    <property type="component" value="Chromosome 5"/>
</dbReference>
<proteinExistence type="predicted"/>
<accession>A0A8T0I260</accession>
<reference evidence="1" key="1">
    <citation type="submission" date="2020-06" db="EMBL/GenBank/DDBJ databases">
        <title>WGS assembly of Ceratodon purpureus strain R40.</title>
        <authorList>
            <person name="Carey S.B."/>
            <person name="Jenkins J."/>
            <person name="Shu S."/>
            <person name="Lovell J.T."/>
            <person name="Sreedasyam A."/>
            <person name="Maumus F."/>
            <person name="Tiley G.P."/>
            <person name="Fernandez-Pozo N."/>
            <person name="Barry K."/>
            <person name="Chen C."/>
            <person name="Wang M."/>
            <person name="Lipzen A."/>
            <person name="Daum C."/>
            <person name="Saski C.A."/>
            <person name="Payton A.C."/>
            <person name="Mcbreen J.C."/>
            <person name="Conrad R.E."/>
            <person name="Kollar L.M."/>
            <person name="Olsson S."/>
            <person name="Huttunen S."/>
            <person name="Landis J.B."/>
            <person name="Wickett N.J."/>
            <person name="Johnson M.G."/>
            <person name="Rensing S.A."/>
            <person name="Grimwood J."/>
            <person name="Schmutz J."/>
            <person name="Mcdaniel S.F."/>
        </authorList>
    </citation>
    <scope>NUCLEOTIDE SEQUENCE</scope>
    <source>
        <strain evidence="1">R40</strain>
    </source>
</reference>
<comment type="caution">
    <text evidence="1">The sequence shown here is derived from an EMBL/GenBank/DDBJ whole genome shotgun (WGS) entry which is preliminary data.</text>
</comment>
<dbReference type="EMBL" id="CM026425">
    <property type="protein sequence ID" value="KAG0577039.1"/>
    <property type="molecule type" value="Genomic_DNA"/>
</dbReference>
<evidence type="ECO:0000313" key="1">
    <source>
        <dbReference type="EMBL" id="KAG0577039.1"/>
    </source>
</evidence>
<sequence length="81" mass="9609">MGFVVVRLVGTKRKDLWSYPRFENHICKSHADLNFEEKMRNRARFASFLECMWNVRRSGEYTCGFMVMKCSIRVCLPRLGV</sequence>
<gene>
    <name evidence="1" type="ORF">KC19_5G126800</name>
</gene>
<dbReference type="AlphaFoldDB" id="A0A8T0I260"/>
<protein>
    <submittedName>
        <fullName evidence="1">Uncharacterized protein</fullName>
    </submittedName>
</protein>